<evidence type="ECO:0000313" key="2">
    <source>
        <dbReference type="Proteomes" id="UP001205185"/>
    </source>
</evidence>
<evidence type="ECO:0008006" key="3">
    <source>
        <dbReference type="Google" id="ProtNLM"/>
    </source>
</evidence>
<gene>
    <name evidence="1" type="ORF">LV75_000617</name>
</gene>
<dbReference type="EMBL" id="JAMTCO010000002">
    <property type="protein sequence ID" value="MCP2268131.1"/>
    <property type="molecule type" value="Genomic_DNA"/>
</dbReference>
<protein>
    <recommendedName>
        <fullName evidence="3">Sugar ABC transporter permease</fullName>
    </recommendedName>
</protein>
<evidence type="ECO:0000313" key="1">
    <source>
        <dbReference type="EMBL" id="MCP2268131.1"/>
    </source>
</evidence>
<proteinExistence type="predicted"/>
<dbReference type="SUPFAM" id="SSF48208">
    <property type="entry name" value="Six-hairpin glycosidases"/>
    <property type="match status" value="1"/>
</dbReference>
<comment type="caution">
    <text evidence="1">The sequence shown here is derived from an EMBL/GenBank/DDBJ whole genome shotgun (WGS) entry which is preliminary data.</text>
</comment>
<name>A0ABT1I6D4_9PSEU</name>
<dbReference type="Gene3D" id="1.50.10.10">
    <property type="match status" value="1"/>
</dbReference>
<accession>A0ABT1I6D4</accession>
<dbReference type="InterPro" id="IPR008928">
    <property type="entry name" value="6-hairpin_glycosidase_sf"/>
</dbReference>
<dbReference type="Proteomes" id="UP001205185">
    <property type="component" value="Unassembled WGS sequence"/>
</dbReference>
<dbReference type="RefSeq" id="WP_253885074.1">
    <property type="nucleotide sequence ID" value="NZ_BAAAVB010000006.1"/>
</dbReference>
<reference evidence="1 2" key="1">
    <citation type="submission" date="2022-06" db="EMBL/GenBank/DDBJ databases">
        <title>Genomic Encyclopedia of Archaeal and Bacterial Type Strains, Phase II (KMG-II): from individual species to whole genera.</title>
        <authorList>
            <person name="Goeker M."/>
        </authorList>
    </citation>
    <scope>NUCLEOTIDE SEQUENCE [LARGE SCALE GENOMIC DNA]</scope>
    <source>
        <strain evidence="1 2">DSM 44255</strain>
    </source>
</reference>
<sequence length="266" mass="28406">MTGWAEAILRDTWSRVAEIEAAVGDRFPLSAEQDQWRTTARGSWTGGFWAGLLALKAMAEGGDPAPVRRRLDIWADTDTVCRGLIFWYGSGGERLGLHPPEPTTAAVADSLAQALDERLGAIPWGTALAPDGPPIRPDGAAGVIPLLRAHGHHDIAQRHLETHLRQGIPTWRRGAAWLLLSAVDGGRPSGDLIAQWSTPSDDAGANAIAAMALLKANHPNGERLLREAATGTAEYDGQTGLRVIWAEFFTALGAALLTGLVSADHW</sequence>
<keyword evidence="2" id="KW-1185">Reference proteome</keyword>
<dbReference type="InterPro" id="IPR012341">
    <property type="entry name" value="6hp_glycosidase-like_sf"/>
</dbReference>
<organism evidence="1 2">
    <name type="scientific">Actinokineospora diospyrosa</name>
    <dbReference type="NCBI Taxonomy" id="103728"/>
    <lineage>
        <taxon>Bacteria</taxon>
        <taxon>Bacillati</taxon>
        <taxon>Actinomycetota</taxon>
        <taxon>Actinomycetes</taxon>
        <taxon>Pseudonocardiales</taxon>
        <taxon>Pseudonocardiaceae</taxon>
        <taxon>Actinokineospora</taxon>
    </lineage>
</organism>